<keyword evidence="10" id="KW-1185">Reference proteome</keyword>
<feature type="transmembrane region" description="Helical" evidence="7">
    <location>
        <begin position="137"/>
        <end position="154"/>
    </location>
</feature>
<keyword evidence="4 7" id="KW-0812">Transmembrane</keyword>
<dbReference type="OrthoDB" id="5604143at2"/>
<evidence type="ECO:0000256" key="4">
    <source>
        <dbReference type="ARBA" id="ARBA00022692"/>
    </source>
</evidence>
<dbReference type="GO" id="GO:0005886">
    <property type="term" value="C:plasma membrane"/>
    <property type="evidence" value="ECO:0007669"/>
    <property type="project" value="UniProtKB-SubCell"/>
</dbReference>
<proteinExistence type="inferred from homology"/>
<feature type="transmembrane region" description="Helical" evidence="7">
    <location>
        <begin position="207"/>
        <end position="226"/>
    </location>
</feature>
<evidence type="ECO:0000259" key="8">
    <source>
        <dbReference type="Pfam" id="PF00892"/>
    </source>
</evidence>
<dbReference type="InterPro" id="IPR000620">
    <property type="entry name" value="EamA_dom"/>
</dbReference>
<name>G5GPY7_9FIRM</name>
<evidence type="ECO:0000256" key="5">
    <source>
        <dbReference type="ARBA" id="ARBA00022989"/>
    </source>
</evidence>
<dbReference type="RefSeq" id="WP_006692766.1">
    <property type="nucleotide sequence ID" value="NZ_JH376799.1"/>
</dbReference>
<dbReference type="STRING" id="679201.HMPREF9334_01318"/>
<sequence length="314" mass="32968">MNRYPLWLLLGVASGFLWGCNNYLYAAGVYEATEGLLPIGILFPLVCTAINDVSAAVFLLVLNGVRGVLRSCHTVIVSRSGAFLIAAAFLGGPLGQLSYCLGILWAGPTYALALSALYPVVGCVLARIFLHQRMNTGMCIGILLAVVGAVLAGLTEPETVPPLLSGGILCSLLAALCWGSEIVLAVRGMDDISPGLAITLRESISGVVLLVVTFVFLSGSSVWLSFSDKMLALGTLVFAGVAAGASYFLWYAVNRAIGCAHGMATNASYIIWGALLQWGLGNDPPSRLMVFGCALVFAGVLLVSLYPQKEETTL</sequence>
<evidence type="ECO:0000256" key="3">
    <source>
        <dbReference type="ARBA" id="ARBA00022475"/>
    </source>
</evidence>
<keyword evidence="3" id="KW-1003">Cell membrane</keyword>
<dbReference type="PATRIC" id="fig|679201.3.peg.1330"/>
<dbReference type="InterPro" id="IPR051258">
    <property type="entry name" value="Diverse_Substrate_Transporter"/>
</dbReference>
<dbReference type="AlphaFoldDB" id="G5GPY7"/>
<dbReference type="SUPFAM" id="SSF103481">
    <property type="entry name" value="Multidrug resistance efflux transporter EmrE"/>
    <property type="match status" value="2"/>
</dbReference>
<dbReference type="EMBL" id="ACZM01000015">
    <property type="protein sequence ID" value="EHG20422.1"/>
    <property type="molecule type" value="Genomic_DNA"/>
</dbReference>
<dbReference type="Proteomes" id="UP000004129">
    <property type="component" value="Unassembled WGS sequence"/>
</dbReference>
<feature type="transmembrane region" description="Helical" evidence="7">
    <location>
        <begin position="232"/>
        <end position="253"/>
    </location>
</feature>
<reference evidence="9 10" key="1">
    <citation type="submission" date="2011-08" db="EMBL/GenBank/DDBJ databases">
        <title>The Genome Sequence of Selenomonas infelix ATCC 43532.</title>
        <authorList>
            <consortium name="The Broad Institute Genome Sequencing Platform"/>
            <person name="Earl A."/>
            <person name="Ward D."/>
            <person name="Feldgarden M."/>
            <person name="Gevers D."/>
            <person name="Izard J."/>
            <person name="Blanton J.M."/>
            <person name="Baranova O.V."/>
            <person name="Dewhirst F.E."/>
            <person name="Young S.K."/>
            <person name="Zeng Q."/>
            <person name="Gargeya S."/>
            <person name="Fitzgerald M."/>
            <person name="Haas B."/>
            <person name="Abouelleil A."/>
            <person name="Alvarado L."/>
            <person name="Arachchi H.M."/>
            <person name="Berlin A."/>
            <person name="Brown A."/>
            <person name="Chapman S.B."/>
            <person name="Chen Z."/>
            <person name="Dunbar C."/>
            <person name="Freedman E."/>
            <person name="Gearin G."/>
            <person name="Gellesch M."/>
            <person name="Goldberg J."/>
            <person name="Griggs A."/>
            <person name="Gujja S."/>
            <person name="Heiman D."/>
            <person name="Howarth C."/>
            <person name="Larson L."/>
            <person name="Lui A."/>
            <person name="MacDonald P.J.P."/>
            <person name="Montmayeur A."/>
            <person name="Murphy C."/>
            <person name="Neiman D."/>
            <person name="Pearson M."/>
            <person name="Priest M."/>
            <person name="Roberts A."/>
            <person name="Saif S."/>
            <person name="Shea T."/>
            <person name="Shenoy N."/>
            <person name="Sisk P."/>
            <person name="Stolte C."/>
            <person name="Sykes S."/>
            <person name="Wortman J."/>
            <person name="Nusbaum C."/>
            <person name="Birren B."/>
        </authorList>
    </citation>
    <scope>NUCLEOTIDE SEQUENCE [LARGE SCALE GENOMIC DNA]</scope>
    <source>
        <strain evidence="9 10">ATCC 43532</strain>
    </source>
</reference>
<evidence type="ECO:0000256" key="6">
    <source>
        <dbReference type="ARBA" id="ARBA00023136"/>
    </source>
</evidence>
<evidence type="ECO:0000256" key="1">
    <source>
        <dbReference type="ARBA" id="ARBA00004651"/>
    </source>
</evidence>
<feature type="transmembrane region" description="Helical" evidence="7">
    <location>
        <begin position="110"/>
        <end position="130"/>
    </location>
</feature>
<keyword evidence="5 7" id="KW-1133">Transmembrane helix</keyword>
<dbReference type="Pfam" id="PF00892">
    <property type="entry name" value="EamA"/>
    <property type="match status" value="1"/>
</dbReference>
<comment type="similarity">
    <text evidence="2">Belongs to the EamA transporter family.</text>
</comment>
<feature type="transmembrane region" description="Helical" evidence="7">
    <location>
        <begin position="83"/>
        <end position="104"/>
    </location>
</feature>
<feature type="transmembrane region" description="Helical" evidence="7">
    <location>
        <begin position="260"/>
        <end position="280"/>
    </location>
</feature>
<gene>
    <name evidence="9" type="ORF">HMPREF9334_01318</name>
</gene>
<accession>G5GPY7</accession>
<dbReference type="PANTHER" id="PTHR42920:SF5">
    <property type="entry name" value="EAMA DOMAIN-CONTAINING PROTEIN"/>
    <property type="match status" value="1"/>
</dbReference>
<feature type="transmembrane region" description="Helical" evidence="7">
    <location>
        <begin position="166"/>
        <end position="186"/>
    </location>
</feature>
<feature type="transmembrane region" description="Helical" evidence="7">
    <location>
        <begin position="36"/>
        <end position="62"/>
    </location>
</feature>
<evidence type="ECO:0000313" key="10">
    <source>
        <dbReference type="Proteomes" id="UP000004129"/>
    </source>
</evidence>
<keyword evidence="6 7" id="KW-0472">Membrane</keyword>
<feature type="domain" description="EamA" evidence="8">
    <location>
        <begin position="167"/>
        <end position="304"/>
    </location>
</feature>
<dbReference type="eggNOG" id="COG0697">
    <property type="taxonomic scope" value="Bacteria"/>
</dbReference>
<comment type="caution">
    <text evidence="9">The sequence shown here is derived from an EMBL/GenBank/DDBJ whole genome shotgun (WGS) entry which is preliminary data.</text>
</comment>
<organism evidence="9 10">
    <name type="scientific">Selenomonas infelix ATCC 43532</name>
    <dbReference type="NCBI Taxonomy" id="679201"/>
    <lineage>
        <taxon>Bacteria</taxon>
        <taxon>Bacillati</taxon>
        <taxon>Bacillota</taxon>
        <taxon>Negativicutes</taxon>
        <taxon>Selenomonadales</taxon>
        <taxon>Selenomonadaceae</taxon>
        <taxon>Selenomonas</taxon>
    </lineage>
</organism>
<dbReference type="PANTHER" id="PTHR42920">
    <property type="entry name" value="OS03G0707200 PROTEIN-RELATED"/>
    <property type="match status" value="1"/>
</dbReference>
<comment type="subcellular location">
    <subcellularLocation>
        <location evidence="1">Cell membrane</location>
        <topology evidence="1">Multi-pass membrane protein</topology>
    </subcellularLocation>
</comment>
<evidence type="ECO:0000256" key="7">
    <source>
        <dbReference type="SAM" id="Phobius"/>
    </source>
</evidence>
<evidence type="ECO:0000313" key="9">
    <source>
        <dbReference type="EMBL" id="EHG20422.1"/>
    </source>
</evidence>
<protein>
    <recommendedName>
        <fullName evidence="8">EamA domain-containing protein</fullName>
    </recommendedName>
</protein>
<evidence type="ECO:0000256" key="2">
    <source>
        <dbReference type="ARBA" id="ARBA00007362"/>
    </source>
</evidence>
<dbReference type="InterPro" id="IPR037185">
    <property type="entry name" value="EmrE-like"/>
</dbReference>
<feature type="transmembrane region" description="Helical" evidence="7">
    <location>
        <begin position="286"/>
        <end position="306"/>
    </location>
</feature>
<dbReference type="HOGENOM" id="CLU_044169_1_0_9"/>